<dbReference type="EMBL" id="MSFO01000006">
    <property type="protein sequence ID" value="PLB46786.1"/>
    <property type="molecule type" value="Genomic_DNA"/>
</dbReference>
<accession>A0A2I2G1N9</accession>
<dbReference type="STRING" id="1392250.A0A2I2G1N9"/>
<proteinExistence type="inferred from homology"/>
<dbReference type="Pfam" id="PF00106">
    <property type="entry name" value="adh_short"/>
    <property type="match status" value="1"/>
</dbReference>
<gene>
    <name evidence="3" type="ORF">P170DRAFT_222928</name>
</gene>
<dbReference type="InterPro" id="IPR036291">
    <property type="entry name" value="NAD(P)-bd_dom_sf"/>
</dbReference>
<dbReference type="OrthoDB" id="5840532at2759"/>
<reference evidence="3 4" key="1">
    <citation type="submission" date="2016-12" db="EMBL/GenBank/DDBJ databases">
        <title>The genomes of Aspergillus section Nigri reveals drivers in fungal speciation.</title>
        <authorList>
            <consortium name="DOE Joint Genome Institute"/>
            <person name="Vesth T.C."/>
            <person name="Nybo J."/>
            <person name="Theobald S."/>
            <person name="Brandl J."/>
            <person name="Frisvad J.C."/>
            <person name="Nielsen K.F."/>
            <person name="Lyhne E.K."/>
            <person name="Kogle M.E."/>
            <person name="Kuo A."/>
            <person name="Riley R."/>
            <person name="Clum A."/>
            <person name="Nolan M."/>
            <person name="Lipzen A."/>
            <person name="Salamov A."/>
            <person name="Henrissat B."/>
            <person name="Wiebenga A."/>
            <person name="De Vries R.P."/>
            <person name="Grigoriev I.V."/>
            <person name="Mortensen U.H."/>
            <person name="Andersen M.R."/>
            <person name="Baker S.E."/>
        </authorList>
    </citation>
    <scope>NUCLEOTIDE SEQUENCE [LARGE SCALE GENOMIC DNA]</scope>
    <source>
        <strain evidence="3 4">IBT 23096</strain>
    </source>
</reference>
<dbReference type="RefSeq" id="XP_024702088.1">
    <property type="nucleotide sequence ID" value="XM_024842869.1"/>
</dbReference>
<organism evidence="3 4">
    <name type="scientific">Aspergillus steynii IBT 23096</name>
    <dbReference type="NCBI Taxonomy" id="1392250"/>
    <lineage>
        <taxon>Eukaryota</taxon>
        <taxon>Fungi</taxon>
        <taxon>Dikarya</taxon>
        <taxon>Ascomycota</taxon>
        <taxon>Pezizomycotina</taxon>
        <taxon>Eurotiomycetes</taxon>
        <taxon>Eurotiomycetidae</taxon>
        <taxon>Eurotiales</taxon>
        <taxon>Aspergillaceae</taxon>
        <taxon>Aspergillus</taxon>
        <taxon>Aspergillus subgen. Circumdati</taxon>
    </lineage>
</organism>
<evidence type="ECO:0000313" key="3">
    <source>
        <dbReference type="EMBL" id="PLB46786.1"/>
    </source>
</evidence>
<dbReference type="PANTHER" id="PTHR24321">
    <property type="entry name" value="DEHYDROGENASES, SHORT CHAIN"/>
    <property type="match status" value="1"/>
</dbReference>
<dbReference type="SUPFAM" id="SSF51735">
    <property type="entry name" value="NAD(P)-binding Rossmann-fold domains"/>
    <property type="match status" value="1"/>
</dbReference>
<dbReference type="CDD" id="cd05233">
    <property type="entry name" value="SDR_c"/>
    <property type="match status" value="1"/>
</dbReference>
<dbReference type="AlphaFoldDB" id="A0A2I2G1N9"/>
<sequence length="287" mass="30215">MTSASSLFPAPPAGGPVVVVIGSGDIGVAIARRIGGSRQLLLADASKTRLDSALEGLRKDGFWPEGHILDVSDGNAVHEFAQHASRRGRIEVIVHTAGVSPMTNTSCPQIYKVNLVGTAYVIDSFYAVASPGTSMICIASTAAQFVTLSTSLEQHLAKAPTNQLLQHAELDLNSNDTMRAYGTSKRGNVLRVQAACYQWGQKGARIISVSPGGISTAMLEKEMQGDLRDHILAHVERSGSRRIGTVHDVAGVVGFLTSQEASFITGTDISVDGGQVSGQRWHAAGPS</sequence>
<evidence type="ECO:0000256" key="1">
    <source>
        <dbReference type="ARBA" id="ARBA00006484"/>
    </source>
</evidence>
<dbReference type="Pfam" id="PF13561">
    <property type="entry name" value="adh_short_C2"/>
    <property type="match status" value="1"/>
</dbReference>
<dbReference type="GO" id="GO:0016491">
    <property type="term" value="F:oxidoreductase activity"/>
    <property type="evidence" value="ECO:0007669"/>
    <property type="project" value="UniProtKB-KW"/>
</dbReference>
<evidence type="ECO:0000256" key="2">
    <source>
        <dbReference type="ARBA" id="ARBA00023002"/>
    </source>
</evidence>
<dbReference type="Proteomes" id="UP000234275">
    <property type="component" value="Unassembled WGS sequence"/>
</dbReference>
<keyword evidence="4" id="KW-1185">Reference proteome</keyword>
<protein>
    <submittedName>
        <fullName evidence="3">Putative short-chain dehydrogenase</fullName>
    </submittedName>
</protein>
<evidence type="ECO:0000313" key="4">
    <source>
        <dbReference type="Proteomes" id="UP000234275"/>
    </source>
</evidence>
<dbReference type="VEuPathDB" id="FungiDB:P170DRAFT_222928"/>
<dbReference type="PRINTS" id="PR00081">
    <property type="entry name" value="GDHRDH"/>
</dbReference>
<comment type="similarity">
    <text evidence="1">Belongs to the short-chain dehydrogenases/reductases (SDR) family.</text>
</comment>
<dbReference type="GeneID" id="36550568"/>
<keyword evidence="2" id="KW-0560">Oxidoreductase</keyword>
<dbReference type="InterPro" id="IPR002347">
    <property type="entry name" value="SDR_fam"/>
</dbReference>
<name>A0A2I2G1N9_9EURO</name>
<comment type="caution">
    <text evidence="3">The sequence shown here is derived from an EMBL/GenBank/DDBJ whole genome shotgun (WGS) entry which is preliminary data.</text>
</comment>
<dbReference type="PANTHER" id="PTHR24321:SF8">
    <property type="entry name" value="ESTRADIOL 17-BETA-DEHYDROGENASE 8-RELATED"/>
    <property type="match status" value="1"/>
</dbReference>
<dbReference type="Gene3D" id="3.40.50.720">
    <property type="entry name" value="NAD(P)-binding Rossmann-like Domain"/>
    <property type="match status" value="1"/>
</dbReference>